<dbReference type="PANTHER" id="PTHR45570:SF1">
    <property type="entry name" value="CARBOXYLIC ESTER HYDROLASE"/>
    <property type="match status" value="1"/>
</dbReference>
<proteinExistence type="inferred from homology"/>
<dbReference type="InterPro" id="IPR002018">
    <property type="entry name" value="CarbesteraseB"/>
</dbReference>
<dbReference type="HOGENOM" id="CLU_006586_16_2_1"/>
<dbReference type="Proteomes" id="UP000054477">
    <property type="component" value="Unassembled WGS sequence"/>
</dbReference>
<dbReference type="STRING" id="1095629.A0A0C9X7M8"/>
<name>A0A0C9X7M8_9AGAR</name>
<keyword evidence="2 3" id="KW-0378">Hydrolase</keyword>
<dbReference type="ESTHER" id="9agar-a0a0c9x7m8">
    <property type="family name" value="Fungal_carboxylesterase_lipase"/>
</dbReference>
<feature type="domain" description="Carboxylesterase type B" evidence="4">
    <location>
        <begin position="22"/>
        <end position="438"/>
    </location>
</feature>
<evidence type="ECO:0000256" key="2">
    <source>
        <dbReference type="ARBA" id="ARBA00022801"/>
    </source>
</evidence>
<evidence type="ECO:0000256" key="3">
    <source>
        <dbReference type="RuleBase" id="RU361235"/>
    </source>
</evidence>
<sequence>MESAVRTPRPSHVASLTPLSNGATNASALPLACPQPGVDSSAFTEDCLSMVIYVPPSLNSASGAPTFMWVHGGSFIVGSATGPGLDGSKLAIATGSIVAVVQYRLGALGFMAPNGGTNLAVKDLVNAMQFLKKVVPAFGGSSSKITLAGQSSGANMIRALLAVPSASSLFRSAILQSDPMNYGFLSTATQQTLQNNFNSLIKCDASNTACQKALSLDSILNAQMNLFSNAINLDPAAGNAQPIRPVKDGYFITSPLDSTAPFPAVNKPLLISTVADEAAFAIYNAFPDPLPEAAFQPICDATFGSSRAAAVVSSPNYAPLDGSVDARTQLQVMGTDYLWRCSSWTFARNWVRNGGAAFVGQYVVGASYPGNNAISFCTGPGIVCHQDDIEIVFGTTSNPTPAQLALTTEMQKRYKAFLTTGNPNVAGVASWAAATSSDVHSTLLGGSGETAVGACKPSFWGSTVQYDYQFYNA</sequence>
<dbReference type="PROSITE" id="PS00122">
    <property type="entry name" value="CARBOXYLESTERASE_B_1"/>
    <property type="match status" value="1"/>
</dbReference>
<keyword evidence="6" id="KW-1185">Reference proteome</keyword>
<evidence type="ECO:0000256" key="1">
    <source>
        <dbReference type="ARBA" id="ARBA00005964"/>
    </source>
</evidence>
<dbReference type="SUPFAM" id="SSF53474">
    <property type="entry name" value="alpha/beta-Hydrolases"/>
    <property type="match status" value="1"/>
</dbReference>
<gene>
    <name evidence="5" type="ORF">K443DRAFT_85714</name>
</gene>
<evidence type="ECO:0000259" key="4">
    <source>
        <dbReference type="Pfam" id="PF00135"/>
    </source>
</evidence>
<evidence type="ECO:0000313" key="5">
    <source>
        <dbReference type="EMBL" id="KIK08240.1"/>
    </source>
</evidence>
<organism evidence="5 6">
    <name type="scientific">Laccaria amethystina LaAM-08-1</name>
    <dbReference type="NCBI Taxonomy" id="1095629"/>
    <lineage>
        <taxon>Eukaryota</taxon>
        <taxon>Fungi</taxon>
        <taxon>Dikarya</taxon>
        <taxon>Basidiomycota</taxon>
        <taxon>Agaricomycotina</taxon>
        <taxon>Agaricomycetes</taxon>
        <taxon>Agaricomycetidae</taxon>
        <taxon>Agaricales</taxon>
        <taxon>Agaricineae</taxon>
        <taxon>Hydnangiaceae</taxon>
        <taxon>Laccaria</taxon>
    </lineage>
</organism>
<dbReference type="OrthoDB" id="408631at2759"/>
<reference evidence="5 6" key="1">
    <citation type="submission" date="2014-04" db="EMBL/GenBank/DDBJ databases">
        <authorList>
            <consortium name="DOE Joint Genome Institute"/>
            <person name="Kuo A."/>
            <person name="Kohler A."/>
            <person name="Nagy L.G."/>
            <person name="Floudas D."/>
            <person name="Copeland A."/>
            <person name="Barry K.W."/>
            <person name="Cichocki N."/>
            <person name="Veneault-Fourrey C."/>
            <person name="LaButti K."/>
            <person name="Lindquist E.A."/>
            <person name="Lipzen A."/>
            <person name="Lundell T."/>
            <person name="Morin E."/>
            <person name="Murat C."/>
            <person name="Sun H."/>
            <person name="Tunlid A."/>
            <person name="Henrissat B."/>
            <person name="Grigoriev I.V."/>
            <person name="Hibbett D.S."/>
            <person name="Martin F."/>
            <person name="Nordberg H.P."/>
            <person name="Cantor M.N."/>
            <person name="Hua S.X."/>
        </authorList>
    </citation>
    <scope>NUCLEOTIDE SEQUENCE [LARGE SCALE GENOMIC DNA]</scope>
    <source>
        <strain evidence="5 6">LaAM-08-1</strain>
    </source>
</reference>
<dbReference type="AlphaFoldDB" id="A0A0C9X7M8"/>
<dbReference type="InterPro" id="IPR029058">
    <property type="entry name" value="AB_hydrolase_fold"/>
</dbReference>
<dbReference type="GO" id="GO:0016787">
    <property type="term" value="F:hydrolase activity"/>
    <property type="evidence" value="ECO:0007669"/>
    <property type="project" value="UniProtKB-KW"/>
</dbReference>
<protein>
    <recommendedName>
        <fullName evidence="3">Carboxylic ester hydrolase</fullName>
        <ecNumber evidence="3">3.1.1.-</ecNumber>
    </recommendedName>
</protein>
<accession>A0A0C9X7M8</accession>
<dbReference type="PANTHER" id="PTHR45570">
    <property type="entry name" value="CARBOXYLIC ESTER HYDROLASE"/>
    <property type="match status" value="1"/>
</dbReference>
<dbReference type="Pfam" id="PF00135">
    <property type="entry name" value="COesterase"/>
    <property type="match status" value="1"/>
</dbReference>
<dbReference type="EMBL" id="KN838543">
    <property type="protein sequence ID" value="KIK08240.1"/>
    <property type="molecule type" value="Genomic_DNA"/>
</dbReference>
<reference evidence="6" key="2">
    <citation type="submission" date="2015-01" db="EMBL/GenBank/DDBJ databases">
        <title>Evolutionary Origins and Diversification of the Mycorrhizal Mutualists.</title>
        <authorList>
            <consortium name="DOE Joint Genome Institute"/>
            <consortium name="Mycorrhizal Genomics Consortium"/>
            <person name="Kohler A."/>
            <person name="Kuo A."/>
            <person name="Nagy L.G."/>
            <person name="Floudas D."/>
            <person name="Copeland A."/>
            <person name="Barry K.W."/>
            <person name="Cichocki N."/>
            <person name="Veneault-Fourrey C."/>
            <person name="LaButti K."/>
            <person name="Lindquist E.A."/>
            <person name="Lipzen A."/>
            <person name="Lundell T."/>
            <person name="Morin E."/>
            <person name="Murat C."/>
            <person name="Riley R."/>
            <person name="Ohm R."/>
            <person name="Sun H."/>
            <person name="Tunlid A."/>
            <person name="Henrissat B."/>
            <person name="Grigoriev I.V."/>
            <person name="Hibbett D.S."/>
            <person name="Martin F."/>
        </authorList>
    </citation>
    <scope>NUCLEOTIDE SEQUENCE [LARGE SCALE GENOMIC DNA]</scope>
    <source>
        <strain evidence="6">LaAM-08-1</strain>
    </source>
</reference>
<dbReference type="EC" id="3.1.1.-" evidence="3"/>
<comment type="similarity">
    <text evidence="1 3">Belongs to the type-B carboxylesterase/lipase family.</text>
</comment>
<evidence type="ECO:0000313" key="6">
    <source>
        <dbReference type="Proteomes" id="UP000054477"/>
    </source>
</evidence>
<dbReference type="Gene3D" id="3.40.50.1820">
    <property type="entry name" value="alpha/beta hydrolase"/>
    <property type="match status" value="1"/>
</dbReference>
<dbReference type="InterPro" id="IPR019826">
    <property type="entry name" value="Carboxylesterase_B_AS"/>
</dbReference>